<dbReference type="PROSITE" id="PS00028">
    <property type="entry name" value="ZINC_FINGER_C2H2_1"/>
    <property type="match status" value="1"/>
</dbReference>
<dbReference type="InterPro" id="IPR041078">
    <property type="entry name" value="Plavaka"/>
</dbReference>
<keyword evidence="1" id="KW-0479">Metal-binding</keyword>
<comment type="caution">
    <text evidence="3">The sequence shown here is derived from an EMBL/GenBank/DDBJ whole genome shotgun (WGS) entry which is preliminary data.</text>
</comment>
<dbReference type="Pfam" id="PF18759">
    <property type="entry name" value="Plavaka"/>
    <property type="match status" value="1"/>
</dbReference>
<evidence type="ECO:0000259" key="2">
    <source>
        <dbReference type="PROSITE" id="PS50157"/>
    </source>
</evidence>
<evidence type="ECO:0000256" key="1">
    <source>
        <dbReference type="PROSITE-ProRule" id="PRU00042"/>
    </source>
</evidence>
<reference evidence="3" key="1">
    <citation type="submission" date="2023-03" db="EMBL/GenBank/DDBJ databases">
        <title>Massive genome expansion in bonnet fungi (Mycena s.s.) driven by repeated elements and novel gene families across ecological guilds.</title>
        <authorList>
            <consortium name="Lawrence Berkeley National Laboratory"/>
            <person name="Harder C.B."/>
            <person name="Miyauchi S."/>
            <person name="Viragh M."/>
            <person name="Kuo A."/>
            <person name="Thoen E."/>
            <person name="Andreopoulos B."/>
            <person name="Lu D."/>
            <person name="Skrede I."/>
            <person name="Drula E."/>
            <person name="Henrissat B."/>
            <person name="Morin E."/>
            <person name="Kohler A."/>
            <person name="Barry K."/>
            <person name="LaButti K."/>
            <person name="Morin E."/>
            <person name="Salamov A."/>
            <person name="Lipzen A."/>
            <person name="Mereny Z."/>
            <person name="Hegedus B."/>
            <person name="Baldrian P."/>
            <person name="Stursova M."/>
            <person name="Weitz H."/>
            <person name="Taylor A."/>
            <person name="Grigoriev I.V."/>
            <person name="Nagy L.G."/>
            <person name="Martin F."/>
            <person name="Kauserud H."/>
        </authorList>
    </citation>
    <scope>NUCLEOTIDE SEQUENCE</scope>
    <source>
        <strain evidence="3">CBHHK067</strain>
    </source>
</reference>
<dbReference type="AlphaFoldDB" id="A0AAD7B689"/>
<feature type="domain" description="C2H2-type" evidence="2">
    <location>
        <begin position="1"/>
        <end position="23"/>
    </location>
</feature>
<evidence type="ECO:0000313" key="3">
    <source>
        <dbReference type="EMBL" id="KAJ7611957.1"/>
    </source>
</evidence>
<dbReference type="InterPro" id="IPR013087">
    <property type="entry name" value="Znf_C2H2_type"/>
</dbReference>
<proteinExistence type="predicted"/>
<name>A0AAD7B689_MYCRO</name>
<organism evidence="3 4">
    <name type="scientific">Mycena rosella</name>
    <name type="common">Pink bonnet</name>
    <name type="synonym">Agaricus rosellus</name>
    <dbReference type="NCBI Taxonomy" id="1033263"/>
    <lineage>
        <taxon>Eukaryota</taxon>
        <taxon>Fungi</taxon>
        <taxon>Dikarya</taxon>
        <taxon>Basidiomycota</taxon>
        <taxon>Agaricomycotina</taxon>
        <taxon>Agaricomycetes</taxon>
        <taxon>Agaricomycetidae</taxon>
        <taxon>Agaricales</taxon>
        <taxon>Marasmiineae</taxon>
        <taxon>Mycenaceae</taxon>
        <taxon>Mycena</taxon>
    </lineage>
</organism>
<feature type="non-terminal residue" evidence="3">
    <location>
        <position position="299"/>
    </location>
</feature>
<sequence length="299" mass="33791">CPACGKQFRTSGGTQSHLKQSRHCAWYRKGKNPEVDVELHGDLHCMRTPSPDPPPIDENTPLDPVAKIPVEEVMQQWEDDLFQFIPADPNAAGPSLVPQSIPQTRRTHHLSDDNEGRVIDSHPTAGRVIRMNDNLHTKWKQSFGLALDPDGDVEMGAPDSPNLFAPFASELDWRIAEWVIKDGPGHKAFDRLLNIPGVREKLGLSYKNIRGLHQIVDDIPERAGEWMTKSLSFPDHPGEKHFIRYRDPLAAIRSLLGNPAHAKDIVYVPTKVFLDAQRDNRVYNEMWTGKWWTAVQVSL</sequence>
<protein>
    <recommendedName>
        <fullName evidence="2">C2H2-type domain-containing protein</fullName>
    </recommendedName>
</protein>
<gene>
    <name evidence="3" type="ORF">B0H17DRAFT_895154</name>
</gene>
<dbReference type="GO" id="GO:0008270">
    <property type="term" value="F:zinc ion binding"/>
    <property type="evidence" value="ECO:0007669"/>
    <property type="project" value="UniProtKB-KW"/>
</dbReference>
<dbReference type="PROSITE" id="PS50157">
    <property type="entry name" value="ZINC_FINGER_C2H2_2"/>
    <property type="match status" value="1"/>
</dbReference>
<keyword evidence="1" id="KW-0863">Zinc-finger</keyword>
<dbReference type="EMBL" id="JARKIE010000961">
    <property type="protein sequence ID" value="KAJ7611957.1"/>
    <property type="molecule type" value="Genomic_DNA"/>
</dbReference>
<accession>A0AAD7B689</accession>
<keyword evidence="4" id="KW-1185">Reference proteome</keyword>
<dbReference type="Proteomes" id="UP001221757">
    <property type="component" value="Unassembled WGS sequence"/>
</dbReference>
<feature type="non-terminal residue" evidence="3">
    <location>
        <position position="1"/>
    </location>
</feature>
<evidence type="ECO:0000313" key="4">
    <source>
        <dbReference type="Proteomes" id="UP001221757"/>
    </source>
</evidence>
<keyword evidence="1" id="KW-0862">Zinc</keyword>